<dbReference type="InterPro" id="IPR036483">
    <property type="entry name" value="PWI_dom_sf"/>
</dbReference>
<sequence length="377" mass="39815">MATGVDAKLLKSTKFPPIFNQKVDMQKVNLQVMKKWIAGRISDILGNDDDVVIELCYNLIESVRNPDIKSLQIQLTGFLESQTAEFCKELWALLLSAQTNPQGIPRELLEAKKLELIQEKIEAEKAAEEAHQGTRGEAAVTKDVEATTAVAEAGPLEEMMAPASLADRGGARQNAHAHRQAEAGIFEAEESAEVSVPTSMISMLHPTGAATAAADAASTDVGVLHHDPRILVHGHVRQRGGPALHDPALDPDNGLGHARGRLPEETSAPDPLSTVGAATAGVPDADRFLPAGLPLQNGADTRLRGALCTTEDGARLGLCRPVARPDSHKVTTTEVEIAGGEVAEVVAEAPAGVGAEAQAETGEGAEVCRSMRMTLED</sequence>
<feature type="region of interest" description="Disordered" evidence="2">
    <location>
        <begin position="240"/>
        <end position="278"/>
    </location>
</feature>
<dbReference type="InterPro" id="IPR052225">
    <property type="entry name" value="Ser/Arg_repetitive_matrix"/>
</dbReference>
<evidence type="ECO:0000313" key="5">
    <source>
        <dbReference type="Proteomes" id="UP001642502"/>
    </source>
</evidence>
<protein>
    <recommendedName>
        <fullName evidence="3">PWI domain-containing protein</fullName>
    </recommendedName>
</protein>
<dbReference type="PROSITE" id="PS51025">
    <property type="entry name" value="PWI"/>
    <property type="match status" value="1"/>
</dbReference>
<dbReference type="Proteomes" id="UP001642502">
    <property type="component" value="Unassembled WGS sequence"/>
</dbReference>
<organism evidence="4 5">
    <name type="scientific">Sporothrix epigloea</name>
    <dbReference type="NCBI Taxonomy" id="1892477"/>
    <lineage>
        <taxon>Eukaryota</taxon>
        <taxon>Fungi</taxon>
        <taxon>Dikarya</taxon>
        <taxon>Ascomycota</taxon>
        <taxon>Pezizomycotina</taxon>
        <taxon>Sordariomycetes</taxon>
        <taxon>Sordariomycetidae</taxon>
        <taxon>Ophiostomatales</taxon>
        <taxon>Ophiostomataceae</taxon>
        <taxon>Sporothrix</taxon>
    </lineage>
</organism>
<reference evidence="4 5" key="1">
    <citation type="submission" date="2024-01" db="EMBL/GenBank/DDBJ databases">
        <authorList>
            <person name="Allen C."/>
            <person name="Tagirdzhanova G."/>
        </authorList>
    </citation>
    <scope>NUCLEOTIDE SEQUENCE [LARGE SCALE GENOMIC DNA]</scope>
    <source>
        <strain evidence="4 5">CBS 119000</strain>
    </source>
</reference>
<gene>
    <name evidence="4" type="ORF">SEPCBS119000_006570</name>
</gene>
<dbReference type="SUPFAM" id="SSF101233">
    <property type="entry name" value="PWI domain"/>
    <property type="match status" value="1"/>
</dbReference>
<dbReference type="EMBL" id="CAWUON010000187">
    <property type="protein sequence ID" value="CAK7275192.1"/>
    <property type="molecule type" value="Genomic_DNA"/>
</dbReference>
<dbReference type="Gene3D" id="1.20.1390.10">
    <property type="entry name" value="PWI domain"/>
    <property type="match status" value="1"/>
</dbReference>
<dbReference type="PANTHER" id="PTHR23148">
    <property type="entry name" value="SERINE/ARGININE REGULATED NUCLEAR MATRIX PROTEIN"/>
    <property type="match status" value="1"/>
</dbReference>
<feature type="domain" description="PWI" evidence="3">
    <location>
        <begin position="12"/>
        <end position="111"/>
    </location>
</feature>
<evidence type="ECO:0000256" key="2">
    <source>
        <dbReference type="SAM" id="MobiDB-lite"/>
    </source>
</evidence>
<evidence type="ECO:0000259" key="3">
    <source>
        <dbReference type="PROSITE" id="PS51025"/>
    </source>
</evidence>
<dbReference type="SMART" id="SM00311">
    <property type="entry name" value="PWI"/>
    <property type="match status" value="1"/>
</dbReference>
<evidence type="ECO:0000256" key="1">
    <source>
        <dbReference type="ARBA" id="ARBA00022664"/>
    </source>
</evidence>
<keyword evidence="5" id="KW-1185">Reference proteome</keyword>
<dbReference type="InterPro" id="IPR002483">
    <property type="entry name" value="PWI_dom"/>
</dbReference>
<dbReference type="PANTHER" id="PTHR23148:SF0">
    <property type="entry name" value="SERINE_ARGININE REPETITIVE MATRIX PROTEIN 1"/>
    <property type="match status" value="1"/>
</dbReference>
<evidence type="ECO:0000313" key="4">
    <source>
        <dbReference type="EMBL" id="CAK7275192.1"/>
    </source>
</evidence>
<name>A0ABP0E7W5_9PEZI</name>
<keyword evidence="1" id="KW-0507">mRNA processing</keyword>
<accession>A0ABP0E7W5</accession>
<comment type="caution">
    <text evidence="4">The sequence shown here is derived from an EMBL/GenBank/DDBJ whole genome shotgun (WGS) entry which is preliminary data.</text>
</comment>
<proteinExistence type="predicted"/>
<dbReference type="Pfam" id="PF01480">
    <property type="entry name" value="PWI"/>
    <property type="match status" value="1"/>
</dbReference>